<dbReference type="AlphaFoldDB" id="A0A9D4KBP3"/>
<dbReference type="EMBL" id="JAIWYP010000004">
    <property type="protein sequence ID" value="KAH3836857.1"/>
    <property type="molecule type" value="Genomic_DNA"/>
</dbReference>
<dbReference type="Proteomes" id="UP000828390">
    <property type="component" value="Unassembled WGS sequence"/>
</dbReference>
<accession>A0A9D4KBP3</accession>
<protein>
    <submittedName>
        <fullName evidence="1">Uncharacterized protein</fullName>
    </submittedName>
</protein>
<evidence type="ECO:0000313" key="2">
    <source>
        <dbReference type="Proteomes" id="UP000828390"/>
    </source>
</evidence>
<name>A0A9D4KBP3_DREPO</name>
<evidence type="ECO:0000313" key="1">
    <source>
        <dbReference type="EMBL" id="KAH3836857.1"/>
    </source>
</evidence>
<proteinExistence type="predicted"/>
<reference evidence="1" key="1">
    <citation type="journal article" date="2019" name="bioRxiv">
        <title>The Genome of the Zebra Mussel, Dreissena polymorpha: A Resource for Invasive Species Research.</title>
        <authorList>
            <person name="McCartney M.A."/>
            <person name="Auch B."/>
            <person name="Kono T."/>
            <person name="Mallez S."/>
            <person name="Zhang Y."/>
            <person name="Obille A."/>
            <person name="Becker A."/>
            <person name="Abrahante J.E."/>
            <person name="Garbe J."/>
            <person name="Badalamenti J.P."/>
            <person name="Herman A."/>
            <person name="Mangelson H."/>
            <person name="Liachko I."/>
            <person name="Sullivan S."/>
            <person name="Sone E.D."/>
            <person name="Koren S."/>
            <person name="Silverstein K.A.T."/>
            <person name="Beckman K.B."/>
            <person name="Gohl D.M."/>
        </authorList>
    </citation>
    <scope>NUCLEOTIDE SEQUENCE</scope>
    <source>
        <strain evidence="1">Duluth1</strain>
        <tissue evidence="1">Whole animal</tissue>
    </source>
</reference>
<sequence length="75" mass="8550">MNMVMPGKSHPLLQQQAVSTYDANLQVLKHKFMCGKYVLHSDRAAFSKNKVDYTCRVCYKSPETLQHIMVLECSG</sequence>
<organism evidence="1 2">
    <name type="scientific">Dreissena polymorpha</name>
    <name type="common">Zebra mussel</name>
    <name type="synonym">Mytilus polymorpha</name>
    <dbReference type="NCBI Taxonomy" id="45954"/>
    <lineage>
        <taxon>Eukaryota</taxon>
        <taxon>Metazoa</taxon>
        <taxon>Spiralia</taxon>
        <taxon>Lophotrochozoa</taxon>
        <taxon>Mollusca</taxon>
        <taxon>Bivalvia</taxon>
        <taxon>Autobranchia</taxon>
        <taxon>Heteroconchia</taxon>
        <taxon>Euheterodonta</taxon>
        <taxon>Imparidentia</taxon>
        <taxon>Neoheterodontei</taxon>
        <taxon>Myida</taxon>
        <taxon>Dreissenoidea</taxon>
        <taxon>Dreissenidae</taxon>
        <taxon>Dreissena</taxon>
    </lineage>
</organism>
<reference evidence="1" key="2">
    <citation type="submission" date="2020-11" db="EMBL/GenBank/DDBJ databases">
        <authorList>
            <person name="McCartney M.A."/>
            <person name="Auch B."/>
            <person name="Kono T."/>
            <person name="Mallez S."/>
            <person name="Becker A."/>
            <person name="Gohl D.M."/>
            <person name="Silverstein K.A.T."/>
            <person name="Koren S."/>
            <person name="Bechman K.B."/>
            <person name="Herman A."/>
            <person name="Abrahante J.E."/>
            <person name="Garbe J."/>
        </authorList>
    </citation>
    <scope>NUCLEOTIDE SEQUENCE</scope>
    <source>
        <strain evidence="1">Duluth1</strain>
        <tissue evidence="1">Whole animal</tissue>
    </source>
</reference>
<gene>
    <name evidence="1" type="ORF">DPMN_110233</name>
</gene>
<comment type="caution">
    <text evidence="1">The sequence shown here is derived from an EMBL/GenBank/DDBJ whole genome shotgun (WGS) entry which is preliminary data.</text>
</comment>
<keyword evidence="2" id="KW-1185">Reference proteome</keyword>